<dbReference type="OrthoDB" id="239158at2157"/>
<reference evidence="2 3" key="1">
    <citation type="submission" date="2016-10" db="EMBL/GenBank/DDBJ databases">
        <authorList>
            <person name="de Groot N.N."/>
        </authorList>
    </citation>
    <scope>NUCLEOTIDE SEQUENCE [LARGE SCALE GENOMIC DNA]</scope>
    <source>
        <strain evidence="2 3">CGMCC 1.10457</strain>
    </source>
</reference>
<evidence type="ECO:0000256" key="1">
    <source>
        <dbReference type="SAM" id="Phobius"/>
    </source>
</evidence>
<dbReference type="AlphaFoldDB" id="A0A1I6L304"/>
<evidence type="ECO:0000313" key="2">
    <source>
        <dbReference type="EMBL" id="SFR97849.1"/>
    </source>
</evidence>
<organism evidence="2 3">
    <name type="scientific">Halomicrobium zhouii</name>
    <dbReference type="NCBI Taxonomy" id="767519"/>
    <lineage>
        <taxon>Archaea</taxon>
        <taxon>Methanobacteriati</taxon>
        <taxon>Methanobacteriota</taxon>
        <taxon>Stenosarchaea group</taxon>
        <taxon>Halobacteria</taxon>
        <taxon>Halobacteriales</taxon>
        <taxon>Haloarculaceae</taxon>
        <taxon>Halomicrobium</taxon>
    </lineage>
</organism>
<dbReference type="RefSeq" id="WP_089816211.1">
    <property type="nucleotide sequence ID" value="NZ_FOZK01000002.1"/>
</dbReference>
<keyword evidence="1" id="KW-1133">Transmembrane helix</keyword>
<feature type="transmembrane region" description="Helical" evidence="1">
    <location>
        <begin position="6"/>
        <end position="29"/>
    </location>
</feature>
<gene>
    <name evidence="2" type="ORF">SAMN05216559_1926</name>
</gene>
<sequence>MTDTIVHALGIPFATVTGAAAGVLAVLSWQLFRESPFGRAVALLSVVASVITFYHVLLLALGSETFVLQALRSGVNTVIAGVLLLVVHEHRRLRRDRTADR</sequence>
<accession>A0A1I6L304</accession>
<dbReference type="Proteomes" id="UP000199062">
    <property type="component" value="Unassembled WGS sequence"/>
</dbReference>
<keyword evidence="1" id="KW-0472">Membrane</keyword>
<name>A0A1I6L304_9EURY</name>
<protein>
    <submittedName>
        <fullName evidence="2">Uncharacterized protein</fullName>
    </submittedName>
</protein>
<keyword evidence="3" id="KW-1185">Reference proteome</keyword>
<evidence type="ECO:0000313" key="3">
    <source>
        <dbReference type="Proteomes" id="UP000199062"/>
    </source>
</evidence>
<feature type="transmembrane region" description="Helical" evidence="1">
    <location>
        <begin position="66"/>
        <end position="87"/>
    </location>
</feature>
<dbReference type="EMBL" id="FOZK01000002">
    <property type="protein sequence ID" value="SFR97849.1"/>
    <property type="molecule type" value="Genomic_DNA"/>
</dbReference>
<feature type="transmembrane region" description="Helical" evidence="1">
    <location>
        <begin position="41"/>
        <end position="60"/>
    </location>
</feature>
<keyword evidence="1" id="KW-0812">Transmembrane</keyword>
<dbReference type="STRING" id="767519.SAMN05216559_1926"/>
<proteinExistence type="predicted"/>